<keyword evidence="5" id="KW-1185">Reference proteome</keyword>
<dbReference type="PROSITE" id="PS51257">
    <property type="entry name" value="PROKAR_LIPOPROTEIN"/>
    <property type="match status" value="1"/>
</dbReference>
<evidence type="ECO:0000313" key="4">
    <source>
        <dbReference type="EMBL" id="RCG21831.1"/>
    </source>
</evidence>
<evidence type="ECO:0000259" key="3">
    <source>
        <dbReference type="Pfam" id="PF00589"/>
    </source>
</evidence>
<sequence>MGECRRPYRVLCRSRPPWSRRRFSALGVWGASCGWVRLGYLPSFCPVAPSVSVCTTPLEGEAQYHARTVAVRYQKGYGPRLRSASSGVPPRPCVSWTTAGPATRTSPTSSSCSSAPDCARARPLHWAGIDLGKNSVDVLRTLSARRQQARHGVAGDAHQQRPRGPVPRAPAMLERRRSTPSSAPDPADPRGGLVFARPDGRLLRPERVLNHFHDLTKQAGVPRCTLHGLRHLAVATAISESAGLWTVSRTARHSALSTTANIYAHVTQRTGSQAVDAIAAALVREEQARDDTTTTSPHAA</sequence>
<reference evidence="4 5" key="1">
    <citation type="submission" date="2018-06" db="EMBL/GenBank/DDBJ databases">
        <title>Streptomyces reniochalinae sp. nov. and Streptomyces diacarnus sp. nov. from marine sponges.</title>
        <authorList>
            <person name="Li L."/>
        </authorList>
    </citation>
    <scope>NUCLEOTIDE SEQUENCE [LARGE SCALE GENOMIC DNA]</scope>
    <source>
        <strain evidence="4 5">LHW50302</strain>
    </source>
</reference>
<dbReference type="InterPro" id="IPR002104">
    <property type="entry name" value="Integrase_catalytic"/>
</dbReference>
<keyword evidence="1" id="KW-0233">DNA recombination</keyword>
<dbReference type="InterPro" id="IPR011010">
    <property type="entry name" value="DNA_brk_join_enz"/>
</dbReference>
<dbReference type="Proteomes" id="UP000253507">
    <property type="component" value="Unassembled WGS sequence"/>
</dbReference>
<dbReference type="InterPro" id="IPR013762">
    <property type="entry name" value="Integrase-like_cat_sf"/>
</dbReference>
<proteinExistence type="predicted"/>
<dbReference type="GO" id="GO:0006310">
    <property type="term" value="P:DNA recombination"/>
    <property type="evidence" value="ECO:0007669"/>
    <property type="project" value="UniProtKB-KW"/>
</dbReference>
<evidence type="ECO:0000256" key="1">
    <source>
        <dbReference type="ARBA" id="ARBA00023172"/>
    </source>
</evidence>
<gene>
    <name evidence="4" type="ORF">DQ392_08990</name>
</gene>
<feature type="region of interest" description="Disordered" evidence="2">
    <location>
        <begin position="147"/>
        <end position="192"/>
    </location>
</feature>
<organism evidence="4 5">
    <name type="scientific">Streptomyces reniochalinae</name>
    <dbReference type="NCBI Taxonomy" id="2250578"/>
    <lineage>
        <taxon>Bacteria</taxon>
        <taxon>Bacillati</taxon>
        <taxon>Actinomycetota</taxon>
        <taxon>Actinomycetes</taxon>
        <taxon>Kitasatosporales</taxon>
        <taxon>Streptomycetaceae</taxon>
        <taxon>Streptomyces</taxon>
    </lineage>
</organism>
<dbReference type="EMBL" id="QOIM01000026">
    <property type="protein sequence ID" value="RCG21831.1"/>
    <property type="molecule type" value="Genomic_DNA"/>
</dbReference>
<dbReference type="Pfam" id="PF00589">
    <property type="entry name" value="Phage_integrase"/>
    <property type="match status" value="1"/>
</dbReference>
<protein>
    <recommendedName>
        <fullName evidence="3">Tyr recombinase domain-containing protein</fullName>
    </recommendedName>
</protein>
<dbReference type="Gene3D" id="1.10.443.10">
    <property type="entry name" value="Intergrase catalytic core"/>
    <property type="match status" value="1"/>
</dbReference>
<feature type="region of interest" description="Disordered" evidence="2">
    <location>
        <begin position="97"/>
        <end position="116"/>
    </location>
</feature>
<dbReference type="GO" id="GO:0003677">
    <property type="term" value="F:DNA binding"/>
    <property type="evidence" value="ECO:0007669"/>
    <property type="project" value="InterPro"/>
</dbReference>
<name>A0A367EV02_9ACTN</name>
<feature type="domain" description="Tyr recombinase" evidence="3">
    <location>
        <begin position="187"/>
        <end position="268"/>
    </location>
</feature>
<dbReference type="AlphaFoldDB" id="A0A367EV02"/>
<evidence type="ECO:0000313" key="5">
    <source>
        <dbReference type="Proteomes" id="UP000253507"/>
    </source>
</evidence>
<dbReference type="OrthoDB" id="3175606at2"/>
<dbReference type="SUPFAM" id="SSF56349">
    <property type="entry name" value="DNA breaking-rejoining enzymes"/>
    <property type="match status" value="1"/>
</dbReference>
<evidence type="ECO:0000256" key="2">
    <source>
        <dbReference type="SAM" id="MobiDB-lite"/>
    </source>
</evidence>
<dbReference type="GO" id="GO:0015074">
    <property type="term" value="P:DNA integration"/>
    <property type="evidence" value="ECO:0007669"/>
    <property type="project" value="InterPro"/>
</dbReference>
<accession>A0A367EV02</accession>
<comment type="caution">
    <text evidence="4">The sequence shown here is derived from an EMBL/GenBank/DDBJ whole genome shotgun (WGS) entry which is preliminary data.</text>
</comment>